<accession>A0ABQ6JVN4</accession>
<feature type="transmembrane region" description="Helical" evidence="7">
    <location>
        <begin position="123"/>
        <end position="145"/>
    </location>
</feature>
<dbReference type="RefSeq" id="WP_284301114.1">
    <property type="nucleotide sequence ID" value="NZ_BSVA01000001.1"/>
</dbReference>
<feature type="transmembrane region" description="Helical" evidence="7">
    <location>
        <begin position="157"/>
        <end position="176"/>
    </location>
</feature>
<dbReference type="InterPro" id="IPR050901">
    <property type="entry name" value="BP-dep_ABC_trans_perm"/>
</dbReference>
<feature type="domain" description="ABC transmembrane type-1" evidence="8">
    <location>
        <begin position="89"/>
        <end position="280"/>
    </location>
</feature>
<protein>
    <submittedName>
        <fullName evidence="9">Membrane protein</fullName>
    </submittedName>
</protein>
<dbReference type="InterPro" id="IPR035906">
    <property type="entry name" value="MetI-like_sf"/>
</dbReference>
<dbReference type="PANTHER" id="PTHR32243">
    <property type="entry name" value="MALTOSE TRANSPORT SYSTEM PERMEASE-RELATED"/>
    <property type="match status" value="1"/>
</dbReference>
<gene>
    <name evidence="9" type="ORF">GCM10025869_29140</name>
</gene>
<dbReference type="EMBL" id="BSVA01000001">
    <property type="protein sequence ID" value="GMA92385.1"/>
    <property type="molecule type" value="Genomic_DNA"/>
</dbReference>
<evidence type="ECO:0000313" key="10">
    <source>
        <dbReference type="Proteomes" id="UP001157069"/>
    </source>
</evidence>
<proteinExistence type="inferred from homology"/>
<dbReference type="PROSITE" id="PS50928">
    <property type="entry name" value="ABC_TM1"/>
    <property type="match status" value="1"/>
</dbReference>
<feature type="transmembrane region" description="Helical" evidence="7">
    <location>
        <begin position="89"/>
        <end position="111"/>
    </location>
</feature>
<evidence type="ECO:0000313" key="9">
    <source>
        <dbReference type="EMBL" id="GMA92385.1"/>
    </source>
</evidence>
<feature type="transmembrane region" description="Helical" evidence="7">
    <location>
        <begin position="259"/>
        <end position="280"/>
    </location>
</feature>
<evidence type="ECO:0000256" key="4">
    <source>
        <dbReference type="ARBA" id="ARBA00022692"/>
    </source>
</evidence>
<reference evidence="10" key="1">
    <citation type="journal article" date="2019" name="Int. J. Syst. Evol. Microbiol.">
        <title>The Global Catalogue of Microorganisms (GCM) 10K type strain sequencing project: providing services to taxonomists for standard genome sequencing and annotation.</title>
        <authorList>
            <consortium name="The Broad Institute Genomics Platform"/>
            <consortium name="The Broad Institute Genome Sequencing Center for Infectious Disease"/>
            <person name="Wu L."/>
            <person name="Ma J."/>
        </authorList>
    </citation>
    <scope>NUCLEOTIDE SEQUENCE [LARGE SCALE GENOMIC DNA]</scope>
    <source>
        <strain evidence="10">NBRC 108755</strain>
    </source>
</reference>
<evidence type="ECO:0000256" key="2">
    <source>
        <dbReference type="ARBA" id="ARBA00022448"/>
    </source>
</evidence>
<comment type="similarity">
    <text evidence="7">Belongs to the binding-protein-dependent transport system permease family.</text>
</comment>
<evidence type="ECO:0000256" key="5">
    <source>
        <dbReference type="ARBA" id="ARBA00022989"/>
    </source>
</evidence>
<dbReference type="Proteomes" id="UP001157069">
    <property type="component" value="Unassembled WGS sequence"/>
</dbReference>
<dbReference type="Gene3D" id="1.10.3720.10">
    <property type="entry name" value="MetI-like"/>
    <property type="match status" value="1"/>
</dbReference>
<evidence type="ECO:0000256" key="3">
    <source>
        <dbReference type="ARBA" id="ARBA00022475"/>
    </source>
</evidence>
<dbReference type="SUPFAM" id="SSF161098">
    <property type="entry name" value="MetI-like"/>
    <property type="match status" value="1"/>
</dbReference>
<evidence type="ECO:0000256" key="6">
    <source>
        <dbReference type="ARBA" id="ARBA00023136"/>
    </source>
</evidence>
<keyword evidence="10" id="KW-1185">Reference proteome</keyword>
<keyword evidence="5 7" id="KW-1133">Transmembrane helix</keyword>
<dbReference type="InterPro" id="IPR000515">
    <property type="entry name" value="MetI-like"/>
</dbReference>
<sequence>MTSATASRSIRRRRYTSDQVPLGRVLLRMLGGLVVLVVFVLPYTIMFFGSVKTKAQIRSVEPTYFPREWHWENYLTMWSTPETPLVQNLISTIVIASCATVLALLVAVPAAYYTARFRFPGRFAFLALVITTQMLQPAVLTSGLFRQFVALGMHDTWAAMILTNAAFNLAFTVWILHSFFASIPREIDEAAQLDGAGRLATLFRINLPLVWPGLVTAIVFTFVAAWNEFAASLVILSTAGNQPLSVALTKFVGQYETSWQYVFGISIVAIVPVVVLFMLIEKRLVGGLATGGVK</sequence>
<dbReference type="Pfam" id="PF00528">
    <property type="entry name" value="BPD_transp_1"/>
    <property type="match status" value="1"/>
</dbReference>
<dbReference type="PANTHER" id="PTHR32243:SF18">
    <property type="entry name" value="INNER MEMBRANE ABC TRANSPORTER PERMEASE PROTEIN YCJP"/>
    <property type="match status" value="1"/>
</dbReference>
<organism evidence="9 10">
    <name type="scientific">Homoserinibacter gongjuensis</name>
    <dbReference type="NCBI Taxonomy" id="1162968"/>
    <lineage>
        <taxon>Bacteria</taxon>
        <taxon>Bacillati</taxon>
        <taxon>Actinomycetota</taxon>
        <taxon>Actinomycetes</taxon>
        <taxon>Micrococcales</taxon>
        <taxon>Microbacteriaceae</taxon>
        <taxon>Homoserinibacter</taxon>
    </lineage>
</organism>
<comment type="subcellular location">
    <subcellularLocation>
        <location evidence="1 7">Cell membrane</location>
        <topology evidence="1 7">Multi-pass membrane protein</topology>
    </subcellularLocation>
</comment>
<dbReference type="CDD" id="cd06261">
    <property type="entry name" value="TM_PBP2"/>
    <property type="match status" value="1"/>
</dbReference>
<feature type="transmembrane region" description="Helical" evidence="7">
    <location>
        <begin position="21"/>
        <end position="45"/>
    </location>
</feature>
<keyword evidence="3" id="KW-1003">Cell membrane</keyword>
<keyword evidence="6 7" id="KW-0472">Membrane</keyword>
<feature type="transmembrane region" description="Helical" evidence="7">
    <location>
        <begin position="209"/>
        <end position="239"/>
    </location>
</feature>
<evidence type="ECO:0000259" key="8">
    <source>
        <dbReference type="PROSITE" id="PS50928"/>
    </source>
</evidence>
<comment type="caution">
    <text evidence="9">The sequence shown here is derived from an EMBL/GenBank/DDBJ whole genome shotgun (WGS) entry which is preliminary data.</text>
</comment>
<name>A0ABQ6JVN4_9MICO</name>
<keyword evidence="2 7" id="KW-0813">Transport</keyword>
<keyword evidence="4 7" id="KW-0812">Transmembrane</keyword>
<evidence type="ECO:0000256" key="7">
    <source>
        <dbReference type="RuleBase" id="RU363032"/>
    </source>
</evidence>
<evidence type="ECO:0000256" key="1">
    <source>
        <dbReference type="ARBA" id="ARBA00004651"/>
    </source>
</evidence>